<feature type="domain" description="C-type lectin" evidence="1">
    <location>
        <begin position="74"/>
        <end position="162"/>
    </location>
</feature>
<dbReference type="CDD" id="cd00037">
    <property type="entry name" value="CLECT"/>
    <property type="match status" value="1"/>
</dbReference>
<protein>
    <recommendedName>
        <fullName evidence="1">C-type lectin domain-containing protein</fullName>
    </recommendedName>
</protein>
<dbReference type="EMBL" id="CAJNDS010000359">
    <property type="protein sequence ID" value="CAE7197624.1"/>
    <property type="molecule type" value="Genomic_DNA"/>
</dbReference>
<gene>
    <name evidence="2" type="ORF">SNAT2548_LOCUS5620</name>
</gene>
<dbReference type="Proteomes" id="UP000604046">
    <property type="component" value="Unassembled WGS sequence"/>
</dbReference>
<name>A0A812JA12_9DINO</name>
<dbReference type="InterPro" id="IPR016187">
    <property type="entry name" value="CTDL_fold"/>
</dbReference>
<reference evidence="2" key="1">
    <citation type="submission" date="2021-02" db="EMBL/GenBank/DDBJ databases">
        <authorList>
            <person name="Dougan E. K."/>
            <person name="Rhodes N."/>
            <person name="Thang M."/>
            <person name="Chan C."/>
        </authorList>
    </citation>
    <scope>NUCLEOTIDE SEQUENCE</scope>
</reference>
<evidence type="ECO:0000259" key="1">
    <source>
        <dbReference type="PROSITE" id="PS50041"/>
    </source>
</evidence>
<dbReference type="OrthoDB" id="5841082at2759"/>
<organism evidence="2 3">
    <name type="scientific">Symbiodinium natans</name>
    <dbReference type="NCBI Taxonomy" id="878477"/>
    <lineage>
        <taxon>Eukaryota</taxon>
        <taxon>Sar</taxon>
        <taxon>Alveolata</taxon>
        <taxon>Dinophyceae</taxon>
        <taxon>Suessiales</taxon>
        <taxon>Symbiodiniaceae</taxon>
        <taxon>Symbiodinium</taxon>
    </lineage>
</organism>
<comment type="caution">
    <text evidence="2">The sequence shown here is derived from an EMBL/GenBank/DDBJ whole genome shotgun (WGS) entry which is preliminary data.</text>
</comment>
<evidence type="ECO:0000313" key="3">
    <source>
        <dbReference type="Proteomes" id="UP000604046"/>
    </source>
</evidence>
<dbReference type="Gene3D" id="3.10.100.10">
    <property type="entry name" value="Mannose-Binding Protein A, subunit A"/>
    <property type="match status" value="1"/>
</dbReference>
<evidence type="ECO:0000313" key="2">
    <source>
        <dbReference type="EMBL" id="CAE7197624.1"/>
    </source>
</evidence>
<proteinExistence type="predicted"/>
<dbReference type="SUPFAM" id="SSF56436">
    <property type="entry name" value="C-type lectin-like"/>
    <property type="match status" value="1"/>
</dbReference>
<dbReference type="Pfam" id="PF00059">
    <property type="entry name" value="Lectin_C"/>
    <property type="match status" value="1"/>
</dbReference>
<dbReference type="InterPro" id="IPR016186">
    <property type="entry name" value="C-type_lectin-like/link_sf"/>
</dbReference>
<sequence length="181" mass="20202">MQLGSSAATVEVVEGYEPPGAISFKQLAMQLLTDKEERELQICSGPMRPIPWTRTWKMEALVLNRQCLLDIRSANASKYVISLENKSWIEAERACADEGLQLATPRTKEDIKALNAAMKLRGAEKVQIGLRRDVQYGEGYWTDAKAFYWVDGEKLDSDWPGWGGYGFTADSLEAHSGPTLT</sequence>
<accession>A0A812JA12</accession>
<dbReference type="AlphaFoldDB" id="A0A812JA12"/>
<dbReference type="PROSITE" id="PS50041">
    <property type="entry name" value="C_TYPE_LECTIN_2"/>
    <property type="match status" value="1"/>
</dbReference>
<dbReference type="InterPro" id="IPR001304">
    <property type="entry name" value="C-type_lectin-like"/>
</dbReference>
<keyword evidence="3" id="KW-1185">Reference proteome</keyword>